<proteinExistence type="predicted"/>
<dbReference type="PANTHER" id="PTHR10340">
    <property type="entry name" value="SPHINGOMYELIN PHOSPHODIESTERASE"/>
    <property type="match status" value="1"/>
</dbReference>
<reference evidence="5 6" key="1">
    <citation type="submission" date="2024-08" db="EMBL/GenBank/DDBJ databases">
        <title>Draft Genome Sequence of Legionella lytica strain DSB2004, Isolated From a Fire Sprinkler System.</title>
        <authorList>
            <person name="Everhart A.D."/>
            <person name="Kidane D.T."/>
            <person name="Farone A.L."/>
            <person name="Farone M.B."/>
        </authorList>
    </citation>
    <scope>NUCLEOTIDE SEQUENCE [LARGE SCALE GENOMIC DNA]</scope>
    <source>
        <strain evidence="5 6">DSB2004</strain>
    </source>
</reference>
<organism evidence="5 6">
    <name type="scientific">Legionella lytica</name>
    <dbReference type="NCBI Taxonomy" id="96232"/>
    <lineage>
        <taxon>Bacteria</taxon>
        <taxon>Pseudomonadati</taxon>
        <taxon>Pseudomonadota</taxon>
        <taxon>Gammaproteobacteria</taxon>
        <taxon>Legionellales</taxon>
        <taxon>Legionellaceae</taxon>
        <taxon>Legionella</taxon>
    </lineage>
</organism>
<protein>
    <submittedName>
        <fullName evidence="5">Metallophosphoesterase</fullName>
    </submittedName>
</protein>
<evidence type="ECO:0000259" key="4">
    <source>
        <dbReference type="Pfam" id="PF00149"/>
    </source>
</evidence>
<dbReference type="Proteomes" id="UP001615550">
    <property type="component" value="Unassembled WGS sequence"/>
</dbReference>
<dbReference type="RefSeq" id="WP_400187189.1">
    <property type="nucleotide sequence ID" value="NZ_JBGORX010000001.1"/>
</dbReference>
<dbReference type="SUPFAM" id="SSF56300">
    <property type="entry name" value="Metallo-dependent phosphatases"/>
    <property type="match status" value="1"/>
</dbReference>
<feature type="domain" description="Calcineurin-like phosphoesterase" evidence="4">
    <location>
        <begin position="25"/>
        <end position="268"/>
    </location>
</feature>
<evidence type="ECO:0000313" key="5">
    <source>
        <dbReference type="EMBL" id="MFJ1268387.1"/>
    </source>
</evidence>
<accession>A0ABW8D6Q9</accession>
<keyword evidence="6" id="KW-1185">Reference proteome</keyword>
<keyword evidence="1" id="KW-0378">Hydrolase</keyword>
<evidence type="ECO:0000256" key="2">
    <source>
        <dbReference type="ARBA" id="ARBA00023180"/>
    </source>
</evidence>
<dbReference type="EMBL" id="JBGORX010000001">
    <property type="protein sequence ID" value="MFJ1268387.1"/>
    <property type="molecule type" value="Genomic_DNA"/>
</dbReference>
<keyword evidence="2" id="KW-0325">Glycoprotein</keyword>
<dbReference type="InterPro" id="IPR004843">
    <property type="entry name" value="Calcineurin-like_PHP"/>
</dbReference>
<comment type="caution">
    <text evidence="5">The sequence shown here is derived from an EMBL/GenBank/DDBJ whole genome shotgun (WGS) entry which is preliminary data.</text>
</comment>
<evidence type="ECO:0000313" key="6">
    <source>
        <dbReference type="Proteomes" id="UP001615550"/>
    </source>
</evidence>
<evidence type="ECO:0000256" key="3">
    <source>
        <dbReference type="SAM" id="Coils"/>
    </source>
</evidence>
<gene>
    <name evidence="5" type="ORF">ACD661_07445</name>
</gene>
<dbReference type="Gene3D" id="3.60.21.10">
    <property type="match status" value="1"/>
</dbReference>
<sequence length="390" mass="44915">MSLTIRILLLTFFLLTSTFAAPIQFLTVSDIHYGDNNTLGDGQDAGPELLKLTENKIKELSPGVNFILFLGDIPTHALFFASTKAEYEKIVFQSLYRSDIAQKPMFYIPGNNDSLQGNYQPFAVNDISPLTYATDWDGACAHCKDLIIDDSHMYHDGYYSSYVIPNNREVILLALNATQWTKVSWLRHGFFAKYKNQEADAQIQLAWLEEQLKNHSAKQLLIAMHEPPGRSYLGEPIWHEQYEQEFIKIINKYNQLYGQITLLSSHTHMEEFRRIRLDNGVNLYDYATPSISRNHHNYSAFKIFSLNPQLRIKDFTTYYTRSLHEWNNEHYHALSAPDPILPNCQNRTLAECLDQLSPDQVCENLDKGAFYGVKNPNVPDNNCKKIFVVN</sequence>
<evidence type="ECO:0000256" key="1">
    <source>
        <dbReference type="ARBA" id="ARBA00022801"/>
    </source>
</evidence>
<name>A0ABW8D6Q9_9GAMM</name>
<dbReference type="Pfam" id="PF00149">
    <property type="entry name" value="Metallophos"/>
    <property type="match status" value="1"/>
</dbReference>
<dbReference type="InterPro" id="IPR029052">
    <property type="entry name" value="Metallo-depent_PP-like"/>
</dbReference>
<keyword evidence="3" id="KW-0175">Coiled coil</keyword>
<feature type="coiled-coil region" evidence="3">
    <location>
        <begin position="191"/>
        <end position="218"/>
    </location>
</feature>
<dbReference type="PANTHER" id="PTHR10340:SF57">
    <property type="entry name" value="METALLOPHOS DOMAIN-CONTAINING PROTEIN"/>
    <property type="match status" value="1"/>
</dbReference>